<feature type="binding site" evidence="17">
    <location>
        <position position="77"/>
    </location>
    <ligand>
        <name>[4Fe-4S] cluster</name>
        <dbReference type="ChEBI" id="CHEBI:49883"/>
        <note>4Fe-4S-S-AdoMet</note>
    </ligand>
</feature>
<dbReference type="OrthoDB" id="9808022at2"/>
<gene>
    <name evidence="19" type="primary">hemN</name>
    <name evidence="19" type="ORF">CRI94_04755</name>
</gene>
<keyword evidence="5 15" id="KW-0004">4Fe-4S</keyword>
<evidence type="ECO:0000313" key="20">
    <source>
        <dbReference type="Proteomes" id="UP000220102"/>
    </source>
</evidence>
<dbReference type="GO" id="GO:0051539">
    <property type="term" value="F:4 iron, 4 sulfur cluster binding"/>
    <property type="evidence" value="ECO:0007669"/>
    <property type="project" value="UniProtKB-KW"/>
</dbReference>
<evidence type="ECO:0000256" key="1">
    <source>
        <dbReference type="ARBA" id="ARBA00004496"/>
    </source>
</evidence>
<evidence type="ECO:0000256" key="5">
    <source>
        <dbReference type="ARBA" id="ARBA00022485"/>
    </source>
</evidence>
<dbReference type="InterPro" id="IPR034505">
    <property type="entry name" value="Coproporphyrinogen-III_oxidase"/>
</dbReference>
<reference evidence="19 20" key="1">
    <citation type="submission" date="2017-10" db="EMBL/GenBank/DDBJ databases">
        <title>Draft genome of Longibacter Salinarum.</title>
        <authorList>
            <person name="Goh K.M."/>
            <person name="Shamsir M.S."/>
            <person name="Lim S.W."/>
        </authorList>
    </citation>
    <scope>NUCLEOTIDE SEQUENCE [LARGE SCALE GENOMIC DNA]</scope>
    <source>
        <strain evidence="19 20">KCTC 52045</strain>
    </source>
</reference>
<dbReference type="InterPro" id="IPR010723">
    <property type="entry name" value="HemN_C"/>
</dbReference>
<dbReference type="Proteomes" id="UP000220102">
    <property type="component" value="Unassembled WGS sequence"/>
</dbReference>
<dbReference type="PROSITE" id="PS51918">
    <property type="entry name" value="RADICAL_SAM"/>
    <property type="match status" value="1"/>
</dbReference>
<sequence length="470" mass="52876">MRALSSSPATSDSNTVHVDLDLVRRYNQPGPRYTSYPTAPHFSEEVTDDAFAQALSEGNAETPLSLYVHLPFCRSLCYYCGCHMKVTHRPEVIERYLGYAKREMEIAAQYIDLDRRVVQVHWGGGTPSYLTPEQIGDLMTHTRSVFSFDPDAEISLEADPRGLTEEHLAAAADAGFNRISYGVQDVDPKVQEAINRVQPTELVENAVRWARMHGFRSINLDLVYGLPHQTSETFSDTVDTVMRLDPERIALFSYAHIPSLRKHQTLIPEADLPEPEEKLRIFKMATERLTGEGGYRFIGMDHFARPDDELAVALDTGNLHRNFQGYSTRAGADVVAFGMSGISQLDGAYTQNIKGLPDYYARIDEGRLATYRGYEVTRDDRVRRAVIMELMCNSLVLKADIESRFDIDFDATFTSAMEALEPMVDDGLVTVTEDAVRVEPEGRLFIRNAAMAFDAYLNASQKRPLYSKTV</sequence>
<dbReference type="PANTHER" id="PTHR13932:SF6">
    <property type="entry name" value="OXYGEN-INDEPENDENT COPROPORPHYRINOGEN III OXIDASE"/>
    <property type="match status" value="1"/>
</dbReference>
<feature type="binding site" evidence="16">
    <location>
        <position position="342"/>
    </location>
    <ligand>
        <name>S-adenosyl-L-methionine</name>
        <dbReference type="ChEBI" id="CHEBI:59789"/>
        <label>1</label>
    </ligand>
</feature>
<keyword evidence="7 15" id="KW-0949">S-adenosyl-L-methionine</keyword>
<feature type="binding site" evidence="16">
    <location>
        <begin position="79"/>
        <end position="81"/>
    </location>
    <ligand>
        <name>S-adenosyl-L-methionine</name>
        <dbReference type="ChEBI" id="CHEBI:59789"/>
        <label>2</label>
    </ligand>
</feature>
<dbReference type="SUPFAM" id="SSF102114">
    <property type="entry name" value="Radical SAM enzymes"/>
    <property type="match status" value="1"/>
</dbReference>
<evidence type="ECO:0000256" key="8">
    <source>
        <dbReference type="ARBA" id="ARBA00022723"/>
    </source>
</evidence>
<dbReference type="SFLD" id="SFLDS00029">
    <property type="entry name" value="Radical_SAM"/>
    <property type="match status" value="1"/>
</dbReference>
<feature type="binding site" evidence="16">
    <location>
        <position position="196"/>
    </location>
    <ligand>
        <name>S-adenosyl-L-methionine</name>
        <dbReference type="ChEBI" id="CHEBI:59789"/>
        <label>2</label>
    </ligand>
</feature>
<evidence type="ECO:0000256" key="3">
    <source>
        <dbReference type="ARBA" id="ARBA00005493"/>
    </source>
</evidence>
<keyword evidence="11 15" id="KW-0411">Iron-sulfur</keyword>
<dbReference type="InterPro" id="IPR004558">
    <property type="entry name" value="Coprogen_oxidase_HemN"/>
</dbReference>
<feature type="binding site" evidence="16">
    <location>
        <begin position="125"/>
        <end position="126"/>
    </location>
    <ligand>
        <name>S-adenosyl-L-methionine</name>
        <dbReference type="ChEBI" id="CHEBI:59789"/>
        <label>2</label>
    </ligand>
</feature>
<dbReference type="PIRSF" id="PIRSF000167">
    <property type="entry name" value="HemN"/>
    <property type="match status" value="1"/>
</dbReference>
<evidence type="ECO:0000256" key="14">
    <source>
        <dbReference type="ARBA" id="ARBA00048321"/>
    </source>
</evidence>
<dbReference type="GO" id="GO:0046872">
    <property type="term" value="F:metal ion binding"/>
    <property type="evidence" value="ECO:0007669"/>
    <property type="project" value="UniProtKB-KW"/>
</dbReference>
<evidence type="ECO:0000256" key="10">
    <source>
        <dbReference type="ARBA" id="ARBA00023004"/>
    </source>
</evidence>
<comment type="function">
    <text evidence="13">Involved in the heme biosynthesis. Catalyzes the anaerobic oxidative decarboxylation of propionate groups of rings A and B of coproporphyrinogen III to yield the vinyl groups in protoporphyrinogen IX.</text>
</comment>
<evidence type="ECO:0000259" key="18">
    <source>
        <dbReference type="PROSITE" id="PS51918"/>
    </source>
</evidence>
<dbReference type="Gene3D" id="3.20.20.70">
    <property type="entry name" value="Aldolase class I"/>
    <property type="match status" value="1"/>
</dbReference>
<evidence type="ECO:0000256" key="7">
    <source>
        <dbReference type="ARBA" id="ARBA00022691"/>
    </source>
</evidence>
<comment type="pathway">
    <text evidence="2 15">Porphyrin-containing compound metabolism; protoporphyrin-IX biosynthesis; protoporphyrinogen-IX from coproporphyrinogen-III (AdoMet route): step 1/1.</text>
</comment>
<dbReference type="Pfam" id="PF06969">
    <property type="entry name" value="HemN_C"/>
    <property type="match status" value="1"/>
</dbReference>
<dbReference type="SMART" id="SM00729">
    <property type="entry name" value="Elp3"/>
    <property type="match status" value="1"/>
</dbReference>
<comment type="similarity">
    <text evidence="3 15">Belongs to the anaerobic coproporphyrinogen-III oxidase family.</text>
</comment>
<feature type="domain" description="Radical SAM core" evidence="18">
    <location>
        <begin position="58"/>
        <end position="292"/>
    </location>
</feature>
<keyword evidence="12 15" id="KW-0627">Porphyrin biosynthesis</keyword>
<keyword evidence="10 15" id="KW-0408">Iron</keyword>
<name>A0A2A8D128_9BACT</name>
<dbReference type="FunFam" id="3.80.30.20:FF:000012">
    <property type="entry name" value="Coproporphyrinogen-III oxidase"/>
    <property type="match status" value="1"/>
</dbReference>
<comment type="subcellular location">
    <subcellularLocation>
        <location evidence="1 15">Cytoplasm</location>
    </subcellularLocation>
</comment>
<feature type="binding site" evidence="16">
    <location>
        <position position="221"/>
    </location>
    <ligand>
        <name>S-adenosyl-L-methionine</name>
        <dbReference type="ChEBI" id="CHEBI:59789"/>
        <label>2</label>
    </ligand>
</feature>
<accession>A0A2A8D128</accession>
<dbReference type="EMBL" id="PDEQ01000002">
    <property type="protein sequence ID" value="PEN14348.1"/>
    <property type="molecule type" value="Genomic_DNA"/>
</dbReference>
<feature type="binding site" evidence="16">
    <location>
        <position position="255"/>
    </location>
    <ligand>
        <name>S-adenosyl-L-methionine</name>
        <dbReference type="ChEBI" id="CHEBI:59789"/>
        <label>2</label>
    </ligand>
</feature>
<dbReference type="InterPro" id="IPR013785">
    <property type="entry name" value="Aldolase_TIM"/>
</dbReference>
<feature type="binding site" evidence="16">
    <location>
        <position position="67"/>
    </location>
    <ligand>
        <name>S-adenosyl-L-methionine</name>
        <dbReference type="ChEBI" id="CHEBI:59789"/>
        <label>1</label>
    </ligand>
</feature>
<dbReference type="GO" id="GO:0005737">
    <property type="term" value="C:cytoplasm"/>
    <property type="evidence" value="ECO:0007669"/>
    <property type="project" value="UniProtKB-SubCell"/>
</dbReference>
<evidence type="ECO:0000256" key="16">
    <source>
        <dbReference type="PIRSR" id="PIRSR000167-1"/>
    </source>
</evidence>
<dbReference type="GO" id="GO:0004109">
    <property type="term" value="F:coproporphyrinogen oxidase activity"/>
    <property type="evidence" value="ECO:0007669"/>
    <property type="project" value="InterPro"/>
</dbReference>
<comment type="caution">
    <text evidence="19">The sequence shown here is derived from an EMBL/GenBank/DDBJ whole genome shotgun (WGS) entry which is preliminary data.</text>
</comment>
<dbReference type="InterPro" id="IPR006638">
    <property type="entry name" value="Elp3/MiaA/NifB-like_rSAM"/>
</dbReference>
<dbReference type="GO" id="GO:0006782">
    <property type="term" value="P:protoporphyrinogen IX biosynthetic process"/>
    <property type="evidence" value="ECO:0007669"/>
    <property type="project" value="UniProtKB-UniPathway"/>
</dbReference>
<feature type="binding site" evidence="16">
    <location>
        <position position="184"/>
    </location>
    <ligand>
        <name>S-adenosyl-L-methionine</name>
        <dbReference type="ChEBI" id="CHEBI:59789"/>
        <label>2</label>
    </ligand>
</feature>
<dbReference type="FunFam" id="1.10.10.920:FF:000001">
    <property type="entry name" value="Coproporphyrinogen-III oxidase"/>
    <property type="match status" value="1"/>
</dbReference>
<evidence type="ECO:0000256" key="11">
    <source>
        <dbReference type="ARBA" id="ARBA00023014"/>
    </source>
</evidence>
<evidence type="ECO:0000256" key="12">
    <source>
        <dbReference type="ARBA" id="ARBA00023244"/>
    </source>
</evidence>
<evidence type="ECO:0000256" key="2">
    <source>
        <dbReference type="ARBA" id="ARBA00004785"/>
    </source>
</evidence>
<dbReference type="InterPro" id="IPR007197">
    <property type="entry name" value="rSAM"/>
</dbReference>
<dbReference type="PANTHER" id="PTHR13932">
    <property type="entry name" value="COPROPORPHYRINIGEN III OXIDASE"/>
    <property type="match status" value="1"/>
</dbReference>
<dbReference type="GO" id="GO:0051989">
    <property type="term" value="F:coproporphyrinogen dehydrogenase activity"/>
    <property type="evidence" value="ECO:0007669"/>
    <property type="project" value="UniProtKB-EC"/>
</dbReference>
<keyword evidence="6 15" id="KW-0963">Cytoplasm</keyword>
<dbReference type="UniPathway" id="UPA00251">
    <property type="reaction ID" value="UER00323"/>
</dbReference>
<dbReference type="SFLD" id="SFLDG01065">
    <property type="entry name" value="anaerobic_coproporphyrinogen-I"/>
    <property type="match status" value="1"/>
</dbReference>
<dbReference type="EC" id="1.3.98.3" evidence="15"/>
<feature type="binding site" evidence="16">
    <location>
        <position position="124"/>
    </location>
    <ligand>
        <name>S-adenosyl-L-methionine</name>
        <dbReference type="ChEBI" id="CHEBI:59789"/>
        <label>1</label>
    </ligand>
</feature>
<keyword evidence="8 15" id="KW-0479">Metal-binding</keyword>
<dbReference type="InterPro" id="IPR058240">
    <property type="entry name" value="rSAM_sf"/>
</dbReference>
<protein>
    <recommendedName>
        <fullName evidence="15">Coproporphyrinogen-III oxidase</fullName>
        <ecNumber evidence="15">1.3.98.3</ecNumber>
    </recommendedName>
</protein>
<evidence type="ECO:0000256" key="15">
    <source>
        <dbReference type="PIRNR" id="PIRNR000167"/>
    </source>
</evidence>
<feature type="binding site" evidence="17">
    <location>
        <position position="73"/>
    </location>
    <ligand>
        <name>[4Fe-4S] cluster</name>
        <dbReference type="ChEBI" id="CHEBI:49883"/>
        <note>4Fe-4S-S-AdoMet</note>
    </ligand>
</feature>
<dbReference type="Pfam" id="PF04055">
    <property type="entry name" value="Radical_SAM"/>
    <property type="match status" value="1"/>
</dbReference>
<feature type="binding site" evidence="16">
    <location>
        <position position="157"/>
    </location>
    <ligand>
        <name>S-adenosyl-L-methionine</name>
        <dbReference type="ChEBI" id="CHEBI:59789"/>
        <label>1</label>
    </ligand>
</feature>
<keyword evidence="20" id="KW-1185">Reference proteome</keyword>
<dbReference type="NCBIfam" id="TIGR00538">
    <property type="entry name" value="hemN"/>
    <property type="match status" value="1"/>
</dbReference>
<feature type="binding site" evidence="17">
    <location>
        <position position="80"/>
    </location>
    <ligand>
        <name>[4Fe-4S] cluster</name>
        <dbReference type="ChEBI" id="CHEBI:49883"/>
        <note>4Fe-4S-S-AdoMet</note>
    </ligand>
</feature>
<dbReference type="CDD" id="cd01335">
    <property type="entry name" value="Radical_SAM"/>
    <property type="match status" value="1"/>
</dbReference>
<comment type="subunit">
    <text evidence="4">Monomer.</text>
</comment>
<dbReference type="Gene3D" id="1.10.10.920">
    <property type="match status" value="1"/>
</dbReference>
<evidence type="ECO:0000256" key="13">
    <source>
        <dbReference type="ARBA" id="ARBA00024295"/>
    </source>
</evidence>
<evidence type="ECO:0000256" key="9">
    <source>
        <dbReference type="ARBA" id="ARBA00023002"/>
    </source>
</evidence>
<comment type="catalytic activity">
    <reaction evidence="14 15">
        <text>coproporphyrinogen III + 2 S-adenosyl-L-methionine = protoporphyrinogen IX + 2 5'-deoxyadenosine + 2 L-methionine + 2 CO2</text>
        <dbReference type="Rhea" id="RHEA:15425"/>
        <dbReference type="ChEBI" id="CHEBI:16526"/>
        <dbReference type="ChEBI" id="CHEBI:17319"/>
        <dbReference type="ChEBI" id="CHEBI:57307"/>
        <dbReference type="ChEBI" id="CHEBI:57309"/>
        <dbReference type="ChEBI" id="CHEBI:57844"/>
        <dbReference type="ChEBI" id="CHEBI:59789"/>
        <dbReference type="EC" id="1.3.98.3"/>
    </reaction>
</comment>
<organism evidence="19 20">
    <name type="scientific">Longibacter salinarum</name>
    <dbReference type="NCBI Taxonomy" id="1850348"/>
    <lineage>
        <taxon>Bacteria</taxon>
        <taxon>Pseudomonadati</taxon>
        <taxon>Rhodothermota</taxon>
        <taxon>Rhodothermia</taxon>
        <taxon>Rhodothermales</taxon>
        <taxon>Salisaetaceae</taxon>
        <taxon>Longibacter</taxon>
    </lineage>
</organism>
<evidence type="ECO:0000256" key="4">
    <source>
        <dbReference type="ARBA" id="ARBA00011245"/>
    </source>
</evidence>
<evidence type="ECO:0000313" key="19">
    <source>
        <dbReference type="EMBL" id="PEN14348.1"/>
    </source>
</evidence>
<comment type="cofactor">
    <cofactor evidence="15 17">
        <name>[4Fe-4S] cluster</name>
        <dbReference type="ChEBI" id="CHEBI:49883"/>
    </cofactor>
    <text evidence="15 17">Binds 1 [4Fe-4S] cluster. The cluster is coordinated with 3 cysteines and an exchangeable S-adenosyl-L-methionine.</text>
</comment>
<dbReference type="RefSeq" id="WP_098074530.1">
    <property type="nucleotide sequence ID" value="NZ_PDEQ01000002.1"/>
</dbReference>
<evidence type="ECO:0000256" key="17">
    <source>
        <dbReference type="PIRSR" id="PIRSR000167-2"/>
    </source>
</evidence>
<proteinExistence type="inferred from homology"/>
<dbReference type="AlphaFoldDB" id="A0A2A8D128"/>
<evidence type="ECO:0000256" key="6">
    <source>
        <dbReference type="ARBA" id="ARBA00022490"/>
    </source>
</evidence>
<keyword evidence="9 15" id="KW-0560">Oxidoreductase</keyword>